<dbReference type="EMBL" id="NHZO01000154">
    <property type="protein sequence ID" value="PHQ49643.1"/>
    <property type="molecule type" value="Genomic_DNA"/>
</dbReference>
<dbReference type="SMART" id="SM00530">
    <property type="entry name" value="HTH_XRE"/>
    <property type="match status" value="1"/>
</dbReference>
<dbReference type="PROSITE" id="PS50943">
    <property type="entry name" value="HTH_CROC1"/>
    <property type="match status" value="1"/>
</dbReference>
<evidence type="ECO:0000313" key="3">
    <source>
        <dbReference type="Proteomes" id="UP000222531"/>
    </source>
</evidence>
<keyword evidence="3" id="KW-1185">Reference proteome</keyword>
<reference evidence="2 3" key="1">
    <citation type="journal article" date="2017" name="Biochemistry">
        <title>Identification of the Biosynthetic Pathway for the Antibiotic Bicyclomycin.</title>
        <authorList>
            <person name="Patteson J."/>
            <person name="Cai W."/>
            <person name="Johnson R.A."/>
            <person name="Santa Maria K."/>
            <person name="Li B."/>
        </authorList>
    </citation>
    <scope>NUCLEOTIDE SEQUENCE [LARGE SCALE GENOMIC DNA]</scope>
    <source>
        <strain evidence="2 3">ATCC 21532</strain>
    </source>
</reference>
<comment type="caution">
    <text evidence="2">The sequence shown here is derived from an EMBL/GenBank/DDBJ whole genome shotgun (WGS) entry which is preliminary data.</text>
</comment>
<name>A0A2G1XEI9_STRCJ</name>
<dbReference type="Proteomes" id="UP000222531">
    <property type="component" value="Unassembled WGS sequence"/>
</dbReference>
<dbReference type="Gene3D" id="1.10.260.40">
    <property type="entry name" value="lambda repressor-like DNA-binding domains"/>
    <property type="match status" value="1"/>
</dbReference>
<dbReference type="InterPro" id="IPR010982">
    <property type="entry name" value="Lambda_DNA-bd_dom_sf"/>
</dbReference>
<protein>
    <submittedName>
        <fullName evidence="2">Transcriptional regulator</fullName>
    </submittedName>
</protein>
<dbReference type="InterPro" id="IPR043917">
    <property type="entry name" value="DUF5753"/>
</dbReference>
<dbReference type="Pfam" id="PF19054">
    <property type="entry name" value="DUF5753"/>
    <property type="match status" value="1"/>
</dbReference>
<dbReference type="OrthoDB" id="2897536at2"/>
<dbReference type="GO" id="GO:0003677">
    <property type="term" value="F:DNA binding"/>
    <property type="evidence" value="ECO:0007669"/>
    <property type="project" value="InterPro"/>
</dbReference>
<sequence length="277" mass="30421">MAKDLGAQGPSIARQAYGEELRLRREAANHTQQSLADTVVCSPSLIAHIEAGRRKPRVEDARRLDKELGTDGFFERFLPTLSPSRFAGHFAPLVEMEKQATSIREHGSGLVPGLLQIEPYARAIFRFGLVNMTAAEVDRRVAQRLERSHILEGPDGPVMWVLLDEHVLRRVVGGPAVMAAQLRHVAKLADSGRIRLHVLPFSIGSHALVASSMSLYRFDDAPPLAYVEGVKTGHMYDEPSRVAQCQAAYELALGDALSCHASLSMINAVAEEYEHAL</sequence>
<dbReference type="InterPro" id="IPR001387">
    <property type="entry name" value="Cro/C1-type_HTH"/>
</dbReference>
<dbReference type="AlphaFoldDB" id="A0A2G1XEI9"/>
<feature type="domain" description="HTH cro/C1-type" evidence="1">
    <location>
        <begin position="21"/>
        <end position="73"/>
    </location>
</feature>
<dbReference type="SUPFAM" id="SSF47413">
    <property type="entry name" value="lambda repressor-like DNA-binding domains"/>
    <property type="match status" value="1"/>
</dbReference>
<evidence type="ECO:0000313" key="2">
    <source>
        <dbReference type="EMBL" id="PHQ49643.1"/>
    </source>
</evidence>
<proteinExistence type="predicted"/>
<dbReference type="CDD" id="cd00093">
    <property type="entry name" value="HTH_XRE"/>
    <property type="match status" value="1"/>
</dbReference>
<accession>A0A2G1XEI9</accession>
<dbReference type="RefSeq" id="WP_099201585.1">
    <property type="nucleotide sequence ID" value="NZ_JBIRXA010000024.1"/>
</dbReference>
<gene>
    <name evidence="2" type="ORF">BLA24_26885</name>
</gene>
<dbReference type="Pfam" id="PF13560">
    <property type="entry name" value="HTH_31"/>
    <property type="match status" value="1"/>
</dbReference>
<organism evidence="2 3">
    <name type="scientific">Streptomyces cinnamoneus</name>
    <name type="common">Streptoverticillium cinnamoneum</name>
    <dbReference type="NCBI Taxonomy" id="53446"/>
    <lineage>
        <taxon>Bacteria</taxon>
        <taxon>Bacillati</taxon>
        <taxon>Actinomycetota</taxon>
        <taxon>Actinomycetes</taxon>
        <taxon>Kitasatosporales</taxon>
        <taxon>Streptomycetaceae</taxon>
        <taxon>Streptomyces</taxon>
        <taxon>Streptomyces cinnamoneus group</taxon>
    </lineage>
</organism>
<evidence type="ECO:0000259" key="1">
    <source>
        <dbReference type="PROSITE" id="PS50943"/>
    </source>
</evidence>